<feature type="transmembrane region" description="Helical" evidence="1">
    <location>
        <begin position="172"/>
        <end position="190"/>
    </location>
</feature>
<sequence length="488" mass="54354">MGQFIVRGVPASVLQDSWWLDAPDKNPSKEDGTTGPSNRDATVGLVILVALADVLFFEHVPGISLAAYALAVAGVVWVLLDRRAGMTGPAVLLVLSILPVVEYVQALSLAFFFGGSTVALCWAVSGQCQGTSVRRFLSQYPLLSIRQGIEAAQHSHSVSKDQRIAHRILREWSFPVGGALVLTSLIISANPVLSEWSDRIWHFDLRFDRLLFWFGVAILIWPVLAIVRQPELLSPRLGPKQRRGFPAFGVNAQSVANALITFNMLLAIQTGMDVVYLWGSAELPKGMSYAEYAHRGAYPLLATALLAGAFALVARPFLNERSGLTRWMMLWLAQNVLLVISSMMRLSLYVESYGLTYLRVHAAMWMVLVVVGLSLTGWQILKGKSNRWLLVRSTALGIIVLYACCFVNFAALIARWNIEHPVRFDFYYACQLNQMAAAELMKDSRLRDCATPPVIDNWRNWGFRADRVIRNLNAEPLPEKVDENPRRG</sequence>
<gene>
    <name evidence="2" type="ORF">CLV75_2604</name>
</gene>
<protein>
    <submittedName>
        <fullName evidence="2">Uncharacterized protein DUF4173</fullName>
    </submittedName>
</protein>
<feature type="transmembrane region" description="Helical" evidence="1">
    <location>
        <begin position="248"/>
        <end position="268"/>
    </location>
</feature>
<dbReference type="EMBL" id="RCCT01000003">
    <property type="protein sequence ID" value="RLK07479.1"/>
    <property type="molecule type" value="Genomic_DNA"/>
</dbReference>
<keyword evidence="1" id="KW-1133">Transmembrane helix</keyword>
<dbReference type="STRING" id="981384.GCA_000192475_02200"/>
<feature type="transmembrane region" description="Helical" evidence="1">
    <location>
        <begin position="393"/>
        <end position="416"/>
    </location>
</feature>
<evidence type="ECO:0000256" key="1">
    <source>
        <dbReference type="SAM" id="Phobius"/>
    </source>
</evidence>
<accession>A0A497ZFJ3</accession>
<reference evidence="2 3" key="1">
    <citation type="submission" date="2018-10" db="EMBL/GenBank/DDBJ databases">
        <title>Genomic Encyclopedia of Archaeal and Bacterial Type Strains, Phase II (KMG-II): from individual species to whole genera.</title>
        <authorList>
            <person name="Goeker M."/>
        </authorList>
    </citation>
    <scope>NUCLEOTIDE SEQUENCE [LARGE SCALE GENOMIC DNA]</scope>
    <source>
        <strain evidence="2 3">DSM 29317</strain>
    </source>
</reference>
<proteinExistence type="predicted"/>
<organism evidence="2 3">
    <name type="scientific">Ruegeria conchae</name>
    <dbReference type="NCBI Taxonomy" id="981384"/>
    <lineage>
        <taxon>Bacteria</taxon>
        <taxon>Pseudomonadati</taxon>
        <taxon>Pseudomonadota</taxon>
        <taxon>Alphaproteobacteria</taxon>
        <taxon>Rhodobacterales</taxon>
        <taxon>Roseobacteraceae</taxon>
        <taxon>Ruegeria</taxon>
    </lineage>
</organism>
<feature type="transmembrane region" description="Helical" evidence="1">
    <location>
        <begin position="107"/>
        <end position="125"/>
    </location>
</feature>
<feature type="transmembrane region" description="Helical" evidence="1">
    <location>
        <begin position="362"/>
        <end position="381"/>
    </location>
</feature>
<keyword evidence="3" id="KW-1185">Reference proteome</keyword>
<keyword evidence="1" id="KW-0472">Membrane</keyword>
<feature type="transmembrane region" description="Helical" evidence="1">
    <location>
        <begin position="297"/>
        <end position="318"/>
    </location>
</feature>
<keyword evidence="1" id="KW-0812">Transmembrane</keyword>
<feature type="transmembrane region" description="Helical" evidence="1">
    <location>
        <begin position="210"/>
        <end position="227"/>
    </location>
</feature>
<evidence type="ECO:0000313" key="3">
    <source>
        <dbReference type="Proteomes" id="UP000271700"/>
    </source>
</evidence>
<name>A0A497ZFJ3_9RHOB</name>
<dbReference type="AlphaFoldDB" id="A0A497ZFJ3"/>
<comment type="caution">
    <text evidence="2">The sequence shown here is derived from an EMBL/GenBank/DDBJ whole genome shotgun (WGS) entry which is preliminary data.</text>
</comment>
<dbReference type="Proteomes" id="UP000271700">
    <property type="component" value="Unassembled WGS sequence"/>
</dbReference>
<feature type="transmembrane region" description="Helical" evidence="1">
    <location>
        <begin position="330"/>
        <end position="350"/>
    </location>
</feature>
<feature type="transmembrane region" description="Helical" evidence="1">
    <location>
        <begin position="85"/>
        <end position="101"/>
    </location>
</feature>
<dbReference type="OrthoDB" id="7280060at2"/>
<dbReference type="Pfam" id="PF13687">
    <property type="entry name" value="DUF4153"/>
    <property type="match status" value="1"/>
</dbReference>
<evidence type="ECO:0000313" key="2">
    <source>
        <dbReference type="EMBL" id="RLK07479.1"/>
    </source>
</evidence>
<feature type="transmembrane region" description="Helical" evidence="1">
    <location>
        <begin position="63"/>
        <end position="80"/>
    </location>
</feature>
<dbReference type="InterPro" id="IPR025291">
    <property type="entry name" value="DUF4153"/>
</dbReference>
<dbReference type="RefSeq" id="WP_010441421.1">
    <property type="nucleotide sequence ID" value="NZ_AEYW01000012.1"/>
</dbReference>